<gene>
    <name evidence="1" type="ORF">KUL25_17620</name>
</gene>
<dbReference type="AlphaFoldDB" id="A0A975TU35"/>
<dbReference type="EMBL" id="CP078073">
    <property type="protein sequence ID" value="QXL87227.1"/>
    <property type="molecule type" value="Genomic_DNA"/>
</dbReference>
<sequence length="47" mass="4770">MRYLAILSILILTACGVDGEPERPERAAPVAGLSISGTAEIGISGSL</sequence>
<organism evidence="1">
    <name type="scientific">Gymnodinialimonas phycosphaerae</name>
    <dbReference type="NCBI Taxonomy" id="2841589"/>
    <lineage>
        <taxon>Bacteria</taxon>
        <taxon>Pseudomonadati</taxon>
        <taxon>Pseudomonadota</taxon>
        <taxon>Alphaproteobacteria</taxon>
        <taxon>Rhodobacterales</taxon>
        <taxon>Paracoccaceae</taxon>
        <taxon>Gymnodinialimonas</taxon>
    </lineage>
</organism>
<dbReference type="EMBL" id="JAIMBW010000001">
    <property type="protein sequence ID" value="MBY4894581.1"/>
    <property type="molecule type" value="Genomic_DNA"/>
</dbReference>
<reference evidence="1 2" key="1">
    <citation type="submission" date="2021-07" db="EMBL/GenBank/DDBJ databases">
        <title>Karlodiniumbacter phycospheric gen. nov., sp. nov., a phycosphere bacterium isolated from karlodinium veneficum.</title>
        <authorList>
            <person name="Peng Y."/>
            <person name="Jiang L."/>
            <person name="Lee J."/>
        </authorList>
    </citation>
    <scope>NUCLEOTIDE SEQUENCE</scope>
    <source>
        <strain evidence="1 2">N5</strain>
    </source>
</reference>
<accession>A0A975TU35</accession>
<dbReference type="RefSeq" id="WP_257894132.1">
    <property type="nucleotide sequence ID" value="NZ_JAIMBW010000001.1"/>
</dbReference>
<name>A0A975TU35_9RHOB</name>
<dbReference type="Proteomes" id="UP000693972">
    <property type="component" value="Unassembled WGS sequence"/>
</dbReference>
<keyword evidence="2" id="KW-1185">Reference proteome</keyword>
<proteinExistence type="predicted"/>
<protein>
    <submittedName>
        <fullName evidence="1">Uncharacterized protein</fullName>
    </submittedName>
</protein>
<dbReference type="PROSITE" id="PS51257">
    <property type="entry name" value="PROKAR_LIPOPROTEIN"/>
    <property type="match status" value="1"/>
</dbReference>
<evidence type="ECO:0000313" key="2">
    <source>
        <dbReference type="Proteomes" id="UP000693972"/>
    </source>
</evidence>
<evidence type="ECO:0000313" key="1">
    <source>
        <dbReference type="EMBL" id="QXL87227.1"/>
    </source>
</evidence>